<protein>
    <recommendedName>
        <fullName evidence="3">beta-N-acetylhexosaminidase</fullName>
        <ecNumber evidence="3">3.2.1.52</ecNumber>
    </recommendedName>
</protein>
<keyword evidence="5 7" id="KW-0326">Glycosidase</keyword>
<reference evidence="7" key="1">
    <citation type="submission" date="2020-05" db="EMBL/GenBank/DDBJ databases">
        <title>Identification of trans-AT polyketide cluster in two marine bacteria, producers of a novel glutaramide-containing polyketide sesbanimide D and analogs.</title>
        <authorList>
            <person name="Kacar D."/>
            <person name="Rodriguez P."/>
            <person name="Canedo L."/>
            <person name="Gonzalez E."/>
            <person name="Galan B."/>
            <person name="De La Calle F."/>
            <person name="Garcia J.L."/>
        </authorList>
    </citation>
    <scope>NUCLEOTIDE SEQUENCE</scope>
    <source>
        <strain evidence="7">PHM038</strain>
    </source>
</reference>
<sequence length="343" mass="37031">MIKAFISGCSRAALTPEETAFFREENPWGLILFRRNCEAPDQVAGLVASFRDAVGRSDAPVLIDQEGGRVQRLRPPNWPSYPTAGTFGTLYEKDRQCGMRAAWLGARLIAHDLLALGITVDCLPLLDLRLAETVDAIGDRAYSSDPETVAALGRATCEGLLAGGVLPVIKHLPGHGRAKVDSHLELPRISASRQELSQADFLPFKALADMPLAMTAHLLYLEIEPQHPATQSPTIIQDIIRGEIGFDGCLMSDDISMKALGGDMRERAALSFAAGCDLVLHCNGDMAEMKAVADAAPALQGKSLQRCDEALAKRKQPDAGFDPFAAREEFDELLSDVPDRAVG</sequence>
<dbReference type="AlphaFoldDB" id="A0A926S4E3"/>
<dbReference type="GO" id="GO:0009254">
    <property type="term" value="P:peptidoglycan turnover"/>
    <property type="evidence" value="ECO:0007669"/>
    <property type="project" value="TreeGrafter"/>
</dbReference>
<keyword evidence="4 7" id="KW-0378">Hydrolase</keyword>
<evidence type="ECO:0000313" key="7">
    <source>
        <dbReference type="EMBL" id="MBD1546293.1"/>
    </source>
</evidence>
<dbReference type="PANTHER" id="PTHR30480:SF13">
    <property type="entry name" value="BETA-HEXOSAMINIDASE"/>
    <property type="match status" value="1"/>
</dbReference>
<proteinExistence type="inferred from homology"/>
<evidence type="ECO:0000256" key="4">
    <source>
        <dbReference type="ARBA" id="ARBA00022801"/>
    </source>
</evidence>
<dbReference type="InterPro" id="IPR001764">
    <property type="entry name" value="Glyco_hydro_3_N"/>
</dbReference>
<dbReference type="RefSeq" id="WP_190290966.1">
    <property type="nucleotide sequence ID" value="NZ_JABFCZ010000008.1"/>
</dbReference>
<evidence type="ECO:0000259" key="6">
    <source>
        <dbReference type="Pfam" id="PF00933"/>
    </source>
</evidence>
<dbReference type="PROSITE" id="PS00775">
    <property type="entry name" value="GLYCOSYL_HYDROL_F3"/>
    <property type="match status" value="1"/>
</dbReference>
<dbReference type="InterPro" id="IPR017853">
    <property type="entry name" value="GH"/>
</dbReference>
<comment type="catalytic activity">
    <reaction evidence="1">
        <text>Hydrolysis of terminal non-reducing N-acetyl-D-hexosamine residues in N-acetyl-beta-D-hexosaminides.</text>
        <dbReference type="EC" id="3.2.1.52"/>
    </reaction>
</comment>
<dbReference type="GO" id="GO:0004563">
    <property type="term" value="F:beta-N-acetylhexosaminidase activity"/>
    <property type="evidence" value="ECO:0007669"/>
    <property type="project" value="UniProtKB-EC"/>
</dbReference>
<evidence type="ECO:0000313" key="8">
    <source>
        <dbReference type="Proteomes" id="UP000598467"/>
    </source>
</evidence>
<dbReference type="InterPro" id="IPR019800">
    <property type="entry name" value="Glyco_hydro_3_AS"/>
</dbReference>
<organism evidence="7 8">
    <name type="scientific">Roseibium aggregatum</name>
    <dbReference type="NCBI Taxonomy" id="187304"/>
    <lineage>
        <taxon>Bacteria</taxon>
        <taxon>Pseudomonadati</taxon>
        <taxon>Pseudomonadota</taxon>
        <taxon>Alphaproteobacteria</taxon>
        <taxon>Hyphomicrobiales</taxon>
        <taxon>Stappiaceae</taxon>
        <taxon>Roseibium</taxon>
    </lineage>
</organism>
<name>A0A926S4E3_9HYPH</name>
<dbReference type="Proteomes" id="UP000598467">
    <property type="component" value="Unassembled WGS sequence"/>
</dbReference>
<accession>A0A926S4E3</accession>
<evidence type="ECO:0000256" key="2">
    <source>
        <dbReference type="ARBA" id="ARBA00005336"/>
    </source>
</evidence>
<dbReference type="NCBIfam" id="NF003740">
    <property type="entry name" value="PRK05337.1"/>
    <property type="match status" value="1"/>
</dbReference>
<gene>
    <name evidence="7" type="primary">nagZ</name>
    <name evidence="7" type="ORF">HK439_08470</name>
</gene>
<comment type="similarity">
    <text evidence="2">Belongs to the glycosyl hydrolase 3 family.</text>
</comment>
<dbReference type="InterPro" id="IPR050226">
    <property type="entry name" value="NagZ_Beta-hexosaminidase"/>
</dbReference>
<dbReference type="PANTHER" id="PTHR30480">
    <property type="entry name" value="BETA-HEXOSAMINIDASE-RELATED"/>
    <property type="match status" value="1"/>
</dbReference>
<dbReference type="InterPro" id="IPR036962">
    <property type="entry name" value="Glyco_hydro_3_N_sf"/>
</dbReference>
<comment type="caution">
    <text evidence="7">The sequence shown here is derived from an EMBL/GenBank/DDBJ whole genome shotgun (WGS) entry which is preliminary data.</text>
</comment>
<dbReference type="GO" id="GO:0005975">
    <property type="term" value="P:carbohydrate metabolic process"/>
    <property type="evidence" value="ECO:0007669"/>
    <property type="project" value="InterPro"/>
</dbReference>
<dbReference type="Pfam" id="PF00933">
    <property type="entry name" value="Glyco_hydro_3"/>
    <property type="match status" value="1"/>
</dbReference>
<evidence type="ECO:0000256" key="1">
    <source>
        <dbReference type="ARBA" id="ARBA00001231"/>
    </source>
</evidence>
<evidence type="ECO:0000256" key="5">
    <source>
        <dbReference type="ARBA" id="ARBA00023295"/>
    </source>
</evidence>
<evidence type="ECO:0000256" key="3">
    <source>
        <dbReference type="ARBA" id="ARBA00012663"/>
    </source>
</evidence>
<dbReference type="Gene3D" id="3.20.20.300">
    <property type="entry name" value="Glycoside hydrolase, family 3, N-terminal domain"/>
    <property type="match status" value="1"/>
</dbReference>
<dbReference type="SUPFAM" id="SSF51445">
    <property type="entry name" value="(Trans)glycosidases"/>
    <property type="match status" value="1"/>
</dbReference>
<feature type="domain" description="Glycoside hydrolase family 3 N-terminal" evidence="6">
    <location>
        <begin position="29"/>
        <end position="300"/>
    </location>
</feature>
<dbReference type="EC" id="3.2.1.52" evidence="3"/>
<dbReference type="EMBL" id="JABFCZ010000008">
    <property type="protein sequence ID" value="MBD1546293.1"/>
    <property type="molecule type" value="Genomic_DNA"/>
</dbReference>